<name>A0A3P3ZM22_9ZZZZ</name>
<proteinExistence type="predicted"/>
<organism evidence="1">
    <name type="scientific">mine drainage metagenome</name>
    <dbReference type="NCBI Taxonomy" id="410659"/>
    <lineage>
        <taxon>unclassified sequences</taxon>
        <taxon>metagenomes</taxon>
        <taxon>ecological metagenomes</taxon>
    </lineage>
</organism>
<gene>
    <name evidence="1" type="ORF">CARN8_1660001</name>
</gene>
<evidence type="ECO:0000313" key="1">
    <source>
        <dbReference type="EMBL" id="VAY87115.1"/>
    </source>
</evidence>
<protein>
    <submittedName>
        <fullName evidence="1">Uncharacterized protein</fullName>
    </submittedName>
</protein>
<accession>A0A3P3ZM22</accession>
<dbReference type="EMBL" id="UOYP01000075">
    <property type="protein sequence ID" value="VAY87115.1"/>
    <property type="molecule type" value="Genomic_DNA"/>
</dbReference>
<reference evidence="1" key="1">
    <citation type="submission" date="2018-10" db="EMBL/GenBank/DDBJ databases">
        <authorList>
            <person name="Plewniak F."/>
        </authorList>
    </citation>
    <scope>NUCLEOTIDE SEQUENCE</scope>
</reference>
<dbReference type="AlphaFoldDB" id="A0A3P3ZM22"/>
<sequence length="131" mass="13271">MRSSTGGTSFLISGQQQLPSSIWAQPTSAGTSLVPNGDTNIVDTFANVFNEISPINALLSVNNVQWGPGGSMFNLRASPAGVSVVVPIPQYIGSIELINLRIGGSGGGPSIGSVALSGLRSSGMTVSVTSH</sequence>